<name>A0A841CI14_9PSEU</name>
<sequence length="32" mass="3559">MATTLRLMAHKSHPHVVIENPCGSHGCTMRSR</sequence>
<proteinExistence type="predicted"/>
<dbReference type="AlphaFoldDB" id="A0A841CI14"/>
<evidence type="ECO:0000313" key="1">
    <source>
        <dbReference type="EMBL" id="MBB5956004.1"/>
    </source>
</evidence>
<protein>
    <submittedName>
        <fullName evidence="1">Uncharacterized protein</fullName>
    </submittedName>
</protein>
<evidence type="ECO:0000313" key="2">
    <source>
        <dbReference type="Proteomes" id="UP000547510"/>
    </source>
</evidence>
<organism evidence="1 2">
    <name type="scientific">Saccharothrix tamanrassetensis</name>
    <dbReference type="NCBI Taxonomy" id="1051531"/>
    <lineage>
        <taxon>Bacteria</taxon>
        <taxon>Bacillati</taxon>
        <taxon>Actinomycetota</taxon>
        <taxon>Actinomycetes</taxon>
        <taxon>Pseudonocardiales</taxon>
        <taxon>Pseudonocardiaceae</taxon>
        <taxon>Saccharothrix</taxon>
    </lineage>
</organism>
<keyword evidence="2" id="KW-1185">Reference proteome</keyword>
<gene>
    <name evidence="1" type="ORF">FHS29_002585</name>
</gene>
<comment type="caution">
    <text evidence="1">The sequence shown here is derived from an EMBL/GenBank/DDBJ whole genome shotgun (WGS) entry which is preliminary data.</text>
</comment>
<dbReference type="EMBL" id="JACHJN010000003">
    <property type="protein sequence ID" value="MBB5956004.1"/>
    <property type="molecule type" value="Genomic_DNA"/>
</dbReference>
<dbReference type="Proteomes" id="UP000547510">
    <property type="component" value="Unassembled WGS sequence"/>
</dbReference>
<reference evidence="1 2" key="1">
    <citation type="submission" date="2020-08" db="EMBL/GenBank/DDBJ databases">
        <title>Genomic Encyclopedia of Type Strains, Phase III (KMG-III): the genomes of soil and plant-associated and newly described type strains.</title>
        <authorList>
            <person name="Whitman W."/>
        </authorList>
    </citation>
    <scope>NUCLEOTIDE SEQUENCE [LARGE SCALE GENOMIC DNA]</scope>
    <source>
        <strain evidence="1 2">CECT 8640</strain>
    </source>
</reference>
<accession>A0A841CI14</accession>